<evidence type="ECO:0000313" key="1">
    <source>
        <dbReference type="EMBL" id="GJT92763.1"/>
    </source>
</evidence>
<name>A0ABQ5HY59_9ASTR</name>
<evidence type="ECO:0000313" key="2">
    <source>
        <dbReference type="Proteomes" id="UP001151760"/>
    </source>
</evidence>
<gene>
    <name evidence="1" type="ORF">Tco_1081608</name>
</gene>
<proteinExistence type="predicted"/>
<keyword evidence="2" id="KW-1185">Reference proteome</keyword>
<reference evidence="1" key="1">
    <citation type="journal article" date="2022" name="Int. J. Mol. Sci.">
        <title>Draft Genome of Tanacetum Coccineum: Genomic Comparison of Closely Related Tanacetum-Family Plants.</title>
        <authorList>
            <person name="Yamashiro T."/>
            <person name="Shiraishi A."/>
            <person name="Nakayama K."/>
            <person name="Satake H."/>
        </authorList>
    </citation>
    <scope>NUCLEOTIDE SEQUENCE</scope>
</reference>
<dbReference type="Proteomes" id="UP001151760">
    <property type="component" value="Unassembled WGS sequence"/>
</dbReference>
<dbReference type="EMBL" id="BQNB010020141">
    <property type="protein sequence ID" value="GJT92763.1"/>
    <property type="molecule type" value="Genomic_DNA"/>
</dbReference>
<organism evidence="1 2">
    <name type="scientific">Tanacetum coccineum</name>
    <dbReference type="NCBI Taxonomy" id="301880"/>
    <lineage>
        <taxon>Eukaryota</taxon>
        <taxon>Viridiplantae</taxon>
        <taxon>Streptophyta</taxon>
        <taxon>Embryophyta</taxon>
        <taxon>Tracheophyta</taxon>
        <taxon>Spermatophyta</taxon>
        <taxon>Magnoliopsida</taxon>
        <taxon>eudicotyledons</taxon>
        <taxon>Gunneridae</taxon>
        <taxon>Pentapetalae</taxon>
        <taxon>asterids</taxon>
        <taxon>campanulids</taxon>
        <taxon>Asterales</taxon>
        <taxon>Asteraceae</taxon>
        <taxon>Asteroideae</taxon>
        <taxon>Anthemideae</taxon>
        <taxon>Anthemidinae</taxon>
        <taxon>Tanacetum</taxon>
    </lineage>
</organism>
<protein>
    <submittedName>
        <fullName evidence="1">Uncharacterized protein</fullName>
    </submittedName>
</protein>
<accession>A0ABQ5HY59</accession>
<sequence length="206" mass="23650">MEKSSFVRYNPSVHEVMQHLLSELTGRSNRGQLVLTSLRRSELQHDLYIPRYEVCAKAGLGKFSKRIVDSWVYFHEILRPSSVFNSMADHLKNLGFVAGSVEHIFVRDKKVQLPRKLSYKLGRSLFKKVGAGKDQCASSSMENVQKKNDDDFVAIEHLNEYSSVAETRRTKLQSEVGSASMSRSKYKRKRFTPRKRCLKGVVHANR</sequence>
<comment type="caution">
    <text evidence="1">The sequence shown here is derived from an EMBL/GenBank/DDBJ whole genome shotgun (WGS) entry which is preliminary data.</text>
</comment>
<reference evidence="1" key="2">
    <citation type="submission" date="2022-01" db="EMBL/GenBank/DDBJ databases">
        <authorList>
            <person name="Yamashiro T."/>
            <person name="Shiraishi A."/>
            <person name="Satake H."/>
            <person name="Nakayama K."/>
        </authorList>
    </citation>
    <scope>NUCLEOTIDE SEQUENCE</scope>
</reference>